<comment type="caution">
    <text evidence="1">The sequence shown here is derived from an EMBL/GenBank/DDBJ whole genome shotgun (WGS) entry which is preliminary data.</text>
</comment>
<evidence type="ECO:0000313" key="2">
    <source>
        <dbReference type="Proteomes" id="UP000585474"/>
    </source>
</evidence>
<dbReference type="AlphaFoldDB" id="A0A7J0H0B7"/>
<keyword evidence="2" id="KW-1185">Reference proteome</keyword>
<evidence type="ECO:0000313" key="1">
    <source>
        <dbReference type="EMBL" id="GFZ16509.1"/>
    </source>
</evidence>
<protein>
    <submittedName>
        <fullName evidence="1">Uncharacterized protein</fullName>
    </submittedName>
</protein>
<dbReference type="Proteomes" id="UP000585474">
    <property type="component" value="Unassembled WGS sequence"/>
</dbReference>
<dbReference type="EMBL" id="BJWL01000025">
    <property type="protein sequence ID" value="GFZ16509.1"/>
    <property type="molecule type" value="Genomic_DNA"/>
</dbReference>
<reference evidence="1 2" key="1">
    <citation type="submission" date="2019-07" db="EMBL/GenBank/DDBJ databases">
        <title>De Novo Assembly of kiwifruit Actinidia rufa.</title>
        <authorList>
            <person name="Sugita-Konishi S."/>
            <person name="Sato K."/>
            <person name="Mori E."/>
            <person name="Abe Y."/>
            <person name="Kisaki G."/>
            <person name="Hamano K."/>
            <person name="Suezawa K."/>
            <person name="Otani M."/>
            <person name="Fukuda T."/>
            <person name="Manabe T."/>
            <person name="Gomi K."/>
            <person name="Tabuchi M."/>
            <person name="Akimitsu K."/>
            <person name="Kataoka I."/>
        </authorList>
    </citation>
    <scope>NUCLEOTIDE SEQUENCE [LARGE SCALE GENOMIC DNA]</scope>
    <source>
        <strain evidence="2">cv. Fuchu</strain>
    </source>
</reference>
<organism evidence="1 2">
    <name type="scientific">Actinidia rufa</name>
    <dbReference type="NCBI Taxonomy" id="165716"/>
    <lineage>
        <taxon>Eukaryota</taxon>
        <taxon>Viridiplantae</taxon>
        <taxon>Streptophyta</taxon>
        <taxon>Embryophyta</taxon>
        <taxon>Tracheophyta</taxon>
        <taxon>Spermatophyta</taxon>
        <taxon>Magnoliopsida</taxon>
        <taxon>eudicotyledons</taxon>
        <taxon>Gunneridae</taxon>
        <taxon>Pentapetalae</taxon>
        <taxon>asterids</taxon>
        <taxon>Ericales</taxon>
        <taxon>Actinidiaceae</taxon>
        <taxon>Actinidia</taxon>
    </lineage>
</organism>
<name>A0A7J0H0B7_9ERIC</name>
<accession>A0A7J0H0B7</accession>
<gene>
    <name evidence="1" type="ORF">Acr_25g0009180</name>
</gene>
<proteinExistence type="predicted"/>
<sequence>MIFSKRFSTKRFGLLNWATDYIPNSQIQYIGERCGVLFRRLTALENMPAGEHKGRCRVLEKDTVVHFFLTNLVAAVEARVLLANLSSPTLLELDPDEVLNEIGNSSTESGVVWPRSSSKQFSILTPFHSGLYKCCLVGLNLAFPI</sequence>